<dbReference type="Pfam" id="PF00379">
    <property type="entry name" value="Chitin_bind_4"/>
    <property type="match status" value="1"/>
</dbReference>
<dbReference type="GO" id="GO:0062129">
    <property type="term" value="C:chitin-based extracellular matrix"/>
    <property type="evidence" value="ECO:0007669"/>
    <property type="project" value="TreeGrafter"/>
</dbReference>
<dbReference type="OrthoDB" id="6512713at2759"/>
<evidence type="ECO:0000313" key="2">
    <source>
        <dbReference type="EMBL" id="KAH9381053.1"/>
    </source>
</evidence>
<dbReference type="VEuPathDB" id="VectorBase:HLOH_040219"/>
<feature type="compositionally biased region" description="Pro residues" evidence="1">
    <location>
        <begin position="100"/>
        <end position="109"/>
    </location>
</feature>
<feature type="region of interest" description="Disordered" evidence="1">
    <location>
        <begin position="1"/>
        <end position="24"/>
    </location>
</feature>
<dbReference type="GO" id="GO:0008010">
    <property type="term" value="F:structural constituent of chitin-based larval cuticle"/>
    <property type="evidence" value="ECO:0007669"/>
    <property type="project" value="TreeGrafter"/>
</dbReference>
<comment type="caution">
    <text evidence="2">The sequence shown here is derived from an EMBL/GenBank/DDBJ whole genome shotgun (WGS) entry which is preliminary data.</text>
</comment>
<feature type="region of interest" description="Disordered" evidence="1">
    <location>
        <begin position="75"/>
        <end position="136"/>
    </location>
</feature>
<name>A0A9J6GZY6_HAELO</name>
<evidence type="ECO:0000256" key="1">
    <source>
        <dbReference type="SAM" id="MobiDB-lite"/>
    </source>
</evidence>
<reference evidence="2 3" key="1">
    <citation type="journal article" date="2020" name="Cell">
        <title>Large-Scale Comparative Analyses of Tick Genomes Elucidate Their Genetic Diversity and Vector Capacities.</title>
        <authorList>
            <consortium name="Tick Genome and Microbiome Consortium (TIGMIC)"/>
            <person name="Jia N."/>
            <person name="Wang J."/>
            <person name="Shi W."/>
            <person name="Du L."/>
            <person name="Sun Y."/>
            <person name="Zhan W."/>
            <person name="Jiang J.F."/>
            <person name="Wang Q."/>
            <person name="Zhang B."/>
            <person name="Ji P."/>
            <person name="Bell-Sakyi L."/>
            <person name="Cui X.M."/>
            <person name="Yuan T.T."/>
            <person name="Jiang B.G."/>
            <person name="Yang W.F."/>
            <person name="Lam T.T."/>
            <person name="Chang Q.C."/>
            <person name="Ding S.J."/>
            <person name="Wang X.J."/>
            <person name="Zhu J.G."/>
            <person name="Ruan X.D."/>
            <person name="Zhao L."/>
            <person name="Wei J.T."/>
            <person name="Ye R.Z."/>
            <person name="Que T.C."/>
            <person name="Du C.H."/>
            <person name="Zhou Y.H."/>
            <person name="Cheng J.X."/>
            <person name="Dai P.F."/>
            <person name="Guo W.B."/>
            <person name="Han X.H."/>
            <person name="Huang E.J."/>
            <person name="Li L.F."/>
            <person name="Wei W."/>
            <person name="Gao Y.C."/>
            <person name="Liu J.Z."/>
            <person name="Shao H.Z."/>
            <person name="Wang X."/>
            <person name="Wang C.C."/>
            <person name="Yang T.C."/>
            <person name="Huo Q.B."/>
            <person name="Li W."/>
            <person name="Chen H.Y."/>
            <person name="Chen S.E."/>
            <person name="Zhou L.G."/>
            <person name="Ni X.B."/>
            <person name="Tian J.H."/>
            <person name="Sheng Y."/>
            <person name="Liu T."/>
            <person name="Pan Y.S."/>
            <person name="Xia L.Y."/>
            <person name="Li J."/>
            <person name="Zhao F."/>
            <person name="Cao W.C."/>
        </authorList>
    </citation>
    <scope>NUCLEOTIDE SEQUENCE [LARGE SCALE GENOMIC DNA]</scope>
    <source>
        <strain evidence="2">HaeL-2018</strain>
    </source>
</reference>
<sequence>MPRYYRPLQMKEAHRNKPFQTQGATPYRFSYDTSRAGGAFHQEVGDALGNKRGFYGLPGRRVYYVADEGGFRASVGSNEPGVDISKDPADVVFTGSPNSGPIPLPPPSPSSEVTGDDGLVFPPPYAGGGSDSNDFGDQGVRLMSSCLVGSI</sequence>
<accession>A0A9J6GZY6</accession>
<dbReference type="PANTHER" id="PTHR10380">
    <property type="entry name" value="CUTICLE PROTEIN"/>
    <property type="match status" value="1"/>
</dbReference>
<dbReference type="InterPro" id="IPR050468">
    <property type="entry name" value="Cuticle_Struct_Prot"/>
</dbReference>
<gene>
    <name evidence="2" type="ORF">HPB48_017234</name>
</gene>
<dbReference type="Proteomes" id="UP000821853">
    <property type="component" value="Chromosome 9"/>
</dbReference>
<proteinExistence type="predicted"/>
<dbReference type="InterPro" id="IPR000618">
    <property type="entry name" value="Insect_cuticle"/>
</dbReference>
<dbReference type="AlphaFoldDB" id="A0A9J6GZY6"/>
<evidence type="ECO:0000313" key="3">
    <source>
        <dbReference type="Proteomes" id="UP000821853"/>
    </source>
</evidence>
<organism evidence="2 3">
    <name type="scientific">Haemaphysalis longicornis</name>
    <name type="common">Bush tick</name>
    <dbReference type="NCBI Taxonomy" id="44386"/>
    <lineage>
        <taxon>Eukaryota</taxon>
        <taxon>Metazoa</taxon>
        <taxon>Ecdysozoa</taxon>
        <taxon>Arthropoda</taxon>
        <taxon>Chelicerata</taxon>
        <taxon>Arachnida</taxon>
        <taxon>Acari</taxon>
        <taxon>Parasitiformes</taxon>
        <taxon>Ixodida</taxon>
        <taxon>Ixodoidea</taxon>
        <taxon>Ixodidae</taxon>
        <taxon>Haemaphysalinae</taxon>
        <taxon>Haemaphysalis</taxon>
    </lineage>
</organism>
<protein>
    <recommendedName>
        <fullName evidence="4">Cuticular protein</fullName>
    </recommendedName>
</protein>
<dbReference type="EMBL" id="JABSTR010000011">
    <property type="protein sequence ID" value="KAH9381053.1"/>
    <property type="molecule type" value="Genomic_DNA"/>
</dbReference>
<evidence type="ECO:0008006" key="4">
    <source>
        <dbReference type="Google" id="ProtNLM"/>
    </source>
</evidence>
<keyword evidence="3" id="KW-1185">Reference proteome</keyword>